<evidence type="ECO:0000313" key="3">
    <source>
        <dbReference type="Proteomes" id="UP000824782"/>
    </source>
</evidence>
<evidence type="ECO:0000256" key="1">
    <source>
        <dbReference type="SAM" id="MobiDB-lite"/>
    </source>
</evidence>
<comment type="caution">
    <text evidence="2">The sequence shown here is derived from an EMBL/GenBank/DDBJ whole genome shotgun (WGS) entry which is preliminary data.</text>
</comment>
<reference evidence="2" key="1">
    <citation type="thesis" date="2020" institute="ProQuest LLC" country="789 East Eisenhower Parkway, Ann Arbor, MI, USA">
        <title>Comparative Genomics and Chromosome Evolution.</title>
        <authorList>
            <person name="Mudd A.B."/>
        </authorList>
    </citation>
    <scope>NUCLEOTIDE SEQUENCE</scope>
    <source>
        <strain evidence="2">237g6f4</strain>
        <tissue evidence="2">Blood</tissue>
    </source>
</reference>
<dbReference type="AlphaFoldDB" id="A0AAV6ZJX1"/>
<protein>
    <submittedName>
        <fullName evidence="2">Uncharacterized protein</fullName>
    </submittedName>
</protein>
<dbReference type="Proteomes" id="UP000824782">
    <property type="component" value="Unassembled WGS sequence"/>
</dbReference>
<accession>A0AAV6ZJX1</accession>
<name>A0AAV6ZJX1_ENGPU</name>
<organism evidence="2 3">
    <name type="scientific">Engystomops pustulosus</name>
    <name type="common">Tungara frog</name>
    <name type="synonym">Physalaemus pustulosus</name>
    <dbReference type="NCBI Taxonomy" id="76066"/>
    <lineage>
        <taxon>Eukaryota</taxon>
        <taxon>Metazoa</taxon>
        <taxon>Chordata</taxon>
        <taxon>Craniata</taxon>
        <taxon>Vertebrata</taxon>
        <taxon>Euteleostomi</taxon>
        <taxon>Amphibia</taxon>
        <taxon>Batrachia</taxon>
        <taxon>Anura</taxon>
        <taxon>Neobatrachia</taxon>
        <taxon>Hyloidea</taxon>
        <taxon>Leptodactylidae</taxon>
        <taxon>Leiuperinae</taxon>
        <taxon>Engystomops</taxon>
    </lineage>
</organism>
<proteinExistence type="predicted"/>
<dbReference type="EMBL" id="WNYA01000658">
    <property type="protein sequence ID" value="KAG8547650.1"/>
    <property type="molecule type" value="Genomic_DNA"/>
</dbReference>
<evidence type="ECO:0000313" key="2">
    <source>
        <dbReference type="EMBL" id="KAG8547650.1"/>
    </source>
</evidence>
<keyword evidence="3" id="KW-1185">Reference proteome</keyword>
<sequence length="68" mass="7352">MSLHRLAGKTASGKTCTTHRSKSQVLGSHILTQLGSLKHSVGCLWMAASLRHQVLHPSTSSNLRVFSL</sequence>
<gene>
    <name evidence="2" type="ORF">GDO81_027867</name>
</gene>
<feature type="region of interest" description="Disordered" evidence="1">
    <location>
        <begin position="1"/>
        <end position="20"/>
    </location>
</feature>